<evidence type="ECO:0000259" key="1">
    <source>
        <dbReference type="PROSITE" id="PS50994"/>
    </source>
</evidence>
<dbReference type="SUPFAM" id="SSF53098">
    <property type="entry name" value="Ribonuclease H-like"/>
    <property type="match status" value="1"/>
</dbReference>
<dbReference type="PANTHER" id="PTHR11439">
    <property type="entry name" value="GAG-POL-RELATED RETROTRANSPOSON"/>
    <property type="match status" value="1"/>
</dbReference>
<dbReference type="CDD" id="cd09272">
    <property type="entry name" value="RNase_HI_RT_Ty1"/>
    <property type="match status" value="1"/>
</dbReference>
<protein>
    <submittedName>
        <fullName evidence="2">Retrovirus-related Pol polyprotein from transposon TNT 1-94</fullName>
    </submittedName>
</protein>
<name>A0A699H8U1_TANCI</name>
<organism evidence="2">
    <name type="scientific">Tanacetum cinerariifolium</name>
    <name type="common">Dalmatian daisy</name>
    <name type="synonym">Chrysanthemum cinerariifolium</name>
    <dbReference type="NCBI Taxonomy" id="118510"/>
    <lineage>
        <taxon>Eukaryota</taxon>
        <taxon>Viridiplantae</taxon>
        <taxon>Streptophyta</taxon>
        <taxon>Embryophyta</taxon>
        <taxon>Tracheophyta</taxon>
        <taxon>Spermatophyta</taxon>
        <taxon>Magnoliopsida</taxon>
        <taxon>eudicotyledons</taxon>
        <taxon>Gunneridae</taxon>
        <taxon>Pentapetalae</taxon>
        <taxon>asterids</taxon>
        <taxon>campanulids</taxon>
        <taxon>Asterales</taxon>
        <taxon>Asteraceae</taxon>
        <taxon>Asteroideae</taxon>
        <taxon>Anthemideae</taxon>
        <taxon>Anthemidinae</taxon>
        <taxon>Tanacetum</taxon>
    </lineage>
</organism>
<sequence>MRDALDYIHSDLCGHLMLHLEEHKDEVFPTFKEWKVLIENQTGMKIKKLRIDNGLEFCGEIFNVLCRKYGIGRHHTLVRTPQQNGVAERMNRTIMEKVRCNSVDYSNLRVFGCPVYVHVTEGKLVSRAVKCIFLGYGFGVKGYRVWCPDPKYRKIIHSRDVTFNEDDIINSGKDFVPPHNVDNNHTEGKVDFEFDVENSTHTQPSFNDEHIETQDAGNMPTSPQKLEQFEVKTAFLYGHLEEESYVEQPKGFKVPVKEDHVCRLKYYDECVYLRKFLEGSFLYLVLYVDDMLITTPNKDQIRELKDQLTKEFDMKDLGAGKRILGMEIQRDRKMSKLTLSQTDYISKVLKFNMYSCKPVPTPLAPHFKLSSHECPKSEGFNMSSLMYVMVCTRLDLAHAVSVVTRYMHNPGKMHWEAVKCIIRYLKRTSNIGLSFEKGHASPKGFVGYVDSDYAGVLDARKSLSSYIFSHCGSAISWYSSLQAITALSTTEVEYISSTEGVKEVIWLRGMANEFGLPQEVLVVYRDNRKMERALVNLGLATFKTLSPRRTVKLDQVRNPLLEVLEVLYANYLEVYVIDSPITPASGDIPVVATLIVPKDRERYLLFDSDRRRHRLILKYENVSRLILIMNKTTYAFLDQNQTTNLFPGL</sequence>
<dbReference type="InterPro" id="IPR036397">
    <property type="entry name" value="RNaseH_sf"/>
</dbReference>
<evidence type="ECO:0000313" key="2">
    <source>
        <dbReference type="EMBL" id="GEX81879.1"/>
    </source>
</evidence>
<accession>A0A699H8U1</accession>
<dbReference type="GO" id="GO:0015074">
    <property type="term" value="P:DNA integration"/>
    <property type="evidence" value="ECO:0007669"/>
    <property type="project" value="InterPro"/>
</dbReference>
<dbReference type="Gene3D" id="3.30.420.10">
    <property type="entry name" value="Ribonuclease H-like superfamily/Ribonuclease H"/>
    <property type="match status" value="1"/>
</dbReference>
<dbReference type="GO" id="GO:0003676">
    <property type="term" value="F:nucleic acid binding"/>
    <property type="evidence" value="ECO:0007669"/>
    <property type="project" value="InterPro"/>
</dbReference>
<dbReference type="InterPro" id="IPR057670">
    <property type="entry name" value="SH3_retrovirus"/>
</dbReference>
<dbReference type="Pfam" id="PF25597">
    <property type="entry name" value="SH3_retrovirus"/>
    <property type="match status" value="1"/>
</dbReference>
<feature type="domain" description="Integrase catalytic" evidence="1">
    <location>
        <begin position="47"/>
        <end position="99"/>
    </location>
</feature>
<comment type="caution">
    <text evidence="2">The sequence shown here is derived from an EMBL/GenBank/DDBJ whole genome shotgun (WGS) entry which is preliminary data.</text>
</comment>
<gene>
    <name evidence="2" type="ORF">Tci_353854</name>
</gene>
<reference evidence="2" key="1">
    <citation type="journal article" date="2019" name="Sci. Rep.">
        <title>Draft genome of Tanacetum cinerariifolium, the natural source of mosquito coil.</title>
        <authorList>
            <person name="Yamashiro T."/>
            <person name="Shiraishi A."/>
            <person name="Satake H."/>
            <person name="Nakayama K."/>
        </authorList>
    </citation>
    <scope>NUCLEOTIDE SEQUENCE</scope>
</reference>
<dbReference type="PROSITE" id="PS50994">
    <property type="entry name" value="INTEGRASE"/>
    <property type="match status" value="1"/>
</dbReference>
<dbReference type="EMBL" id="BKCJ010132165">
    <property type="protein sequence ID" value="GEX81879.1"/>
    <property type="molecule type" value="Genomic_DNA"/>
</dbReference>
<dbReference type="InterPro" id="IPR013103">
    <property type="entry name" value="RVT_2"/>
</dbReference>
<dbReference type="AlphaFoldDB" id="A0A699H8U1"/>
<proteinExistence type="predicted"/>
<dbReference type="PANTHER" id="PTHR11439:SF467">
    <property type="entry name" value="INTEGRASE CATALYTIC DOMAIN-CONTAINING PROTEIN"/>
    <property type="match status" value="1"/>
</dbReference>
<dbReference type="Pfam" id="PF07727">
    <property type="entry name" value="RVT_2"/>
    <property type="match status" value="1"/>
</dbReference>
<dbReference type="InterPro" id="IPR012337">
    <property type="entry name" value="RNaseH-like_sf"/>
</dbReference>
<dbReference type="InterPro" id="IPR001584">
    <property type="entry name" value="Integrase_cat-core"/>
</dbReference>